<dbReference type="PROSITE" id="PS51462">
    <property type="entry name" value="NUDIX"/>
    <property type="match status" value="1"/>
</dbReference>
<evidence type="ECO:0000313" key="6">
    <source>
        <dbReference type="EMBL" id="MSU90951.1"/>
    </source>
</evidence>
<dbReference type="AlphaFoldDB" id="A0A6L5Z2Y1"/>
<dbReference type="GO" id="GO:1901907">
    <property type="term" value="P:diadenosine pentaphosphate catabolic process"/>
    <property type="evidence" value="ECO:0007669"/>
    <property type="project" value="TreeGrafter"/>
</dbReference>
<proteinExistence type="predicted"/>
<evidence type="ECO:0000259" key="5">
    <source>
        <dbReference type="PROSITE" id="PS51462"/>
    </source>
</evidence>
<dbReference type="GO" id="GO:0046872">
    <property type="term" value="F:metal ion binding"/>
    <property type="evidence" value="ECO:0007669"/>
    <property type="project" value="UniProtKB-KW"/>
</dbReference>
<evidence type="ECO:0000256" key="2">
    <source>
        <dbReference type="ARBA" id="ARBA00022723"/>
    </source>
</evidence>
<dbReference type="CDD" id="cd04666">
    <property type="entry name" value="NUDIX_DIPP2_like_Nudt4"/>
    <property type="match status" value="1"/>
</dbReference>
<name>A0A6L5Z2Y1_9RHOB</name>
<reference evidence="6 7" key="1">
    <citation type="submission" date="2019-10" db="EMBL/GenBank/DDBJ databases">
        <title>Cognatihalovulum marinum gen. nov. sp. nov., a new member of the family Rhodobacteraceae isolated from deep seawater of the Northwest Indian Ocean.</title>
        <authorList>
            <person name="Ruan C."/>
            <person name="Wang J."/>
            <person name="Zheng X."/>
            <person name="Song L."/>
            <person name="Zhu Y."/>
            <person name="Huang Y."/>
            <person name="Lu Z."/>
            <person name="Du W."/>
            <person name="Huang L."/>
            <person name="Dai X."/>
        </authorList>
    </citation>
    <scope>NUCLEOTIDE SEQUENCE [LARGE SCALE GENOMIC DNA]</scope>
    <source>
        <strain evidence="6 7">2CG4</strain>
    </source>
</reference>
<keyword evidence="7" id="KW-1185">Reference proteome</keyword>
<dbReference type="SUPFAM" id="SSF55811">
    <property type="entry name" value="Nudix"/>
    <property type="match status" value="1"/>
</dbReference>
<evidence type="ECO:0000313" key="7">
    <source>
        <dbReference type="Proteomes" id="UP000474957"/>
    </source>
</evidence>
<keyword evidence="3" id="KW-0378">Hydrolase</keyword>
<dbReference type="GO" id="GO:1901911">
    <property type="term" value="P:adenosine 5'-(hexahydrogen pentaphosphate) catabolic process"/>
    <property type="evidence" value="ECO:0007669"/>
    <property type="project" value="TreeGrafter"/>
</dbReference>
<feature type="domain" description="Nudix hydrolase" evidence="5">
    <location>
        <begin position="5"/>
        <end position="136"/>
    </location>
</feature>
<organism evidence="6 7">
    <name type="scientific">Halovulum marinum</name>
    <dbReference type="NCBI Taxonomy" id="2662447"/>
    <lineage>
        <taxon>Bacteria</taxon>
        <taxon>Pseudomonadati</taxon>
        <taxon>Pseudomonadota</taxon>
        <taxon>Alphaproteobacteria</taxon>
        <taxon>Rhodobacterales</taxon>
        <taxon>Paracoccaceae</taxon>
        <taxon>Halovulum</taxon>
    </lineage>
</organism>
<protein>
    <submittedName>
        <fullName evidence="6">NUDIX domain-containing protein</fullName>
    </submittedName>
</protein>
<dbReference type="GO" id="GO:0034431">
    <property type="term" value="F:bis(5'-adenosyl)-hexaphosphatase activity"/>
    <property type="evidence" value="ECO:0007669"/>
    <property type="project" value="TreeGrafter"/>
</dbReference>
<dbReference type="RefSeq" id="WP_154447621.1">
    <property type="nucleotide sequence ID" value="NZ_WIND01000014.1"/>
</dbReference>
<dbReference type="PANTHER" id="PTHR12629:SF0">
    <property type="entry name" value="DIPHOSPHOINOSITOL-POLYPHOSPHATE DIPHOSPHATASE"/>
    <property type="match status" value="1"/>
</dbReference>
<comment type="cofactor">
    <cofactor evidence="1">
        <name>Mg(2+)</name>
        <dbReference type="ChEBI" id="CHEBI:18420"/>
    </cofactor>
</comment>
<dbReference type="GO" id="GO:0000298">
    <property type="term" value="F:endopolyphosphatase activity"/>
    <property type="evidence" value="ECO:0007669"/>
    <property type="project" value="TreeGrafter"/>
</dbReference>
<dbReference type="GO" id="GO:0005737">
    <property type="term" value="C:cytoplasm"/>
    <property type="evidence" value="ECO:0007669"/>
    <property type="project" value="TreeGrafter"/>
</dbReference>
<dbReference type="PANTHER" id="PTHR12629">
    <property type="entry name" value="DIPHOSPHOINOSITOL POLYPHOSPHATE PHOSPHOHYDROLASE"/>
    <property type="match status" value="1"/>
</dbReference>
<keyword evidence="2" id="KW-0479">Metal-binding</keyword>
<accession>A0A6L5Z2Y1</accession>
<comment type="caution">
    <text evidence="6">The sequence shown here is derived from an EMBL/GenBank/DDBJ whole genome shotgun (WGS) entry which is preliminary data.</text>
</comment>
<dbReference type="InterPro" id="IPR047198">
    <property type="entry name" value="DDP-like_NUDIX"/>
</dbReference>
<evidence type="ECO:0000256" key="4">
    <source>
        <dbReference type="ARBA" id="ARBA00022842"/>
    </source>
</evidence>
<dbReference type="Pfam" id="PF00293">
    <property type="entry name" value="NUDIX"/>
    <property type="match status" value="1"/>
</dbReference>
<dbReference type="Gene3D" id="3.90.79.10">
    <property type="entry name" value="Nucleoside Triphosphate Pyrophosphohydrolase"/>
    <property type="match status" value="1"/>
</dbReference>
<evidence type="ECO:0000256" key="3">
    <source>
        <dbReference type="ARBA" id="ARBA00022801"/>
    </source>
</evidence>
<dbReference type="GO" id="GO:0071543">
    <property type="term" value="P:diphosphoinositol polyphosphate metabolic process"/>
    <property type="evidence" value="ECO:0007669"/>
    <property type="project" value="TreeGrafter"/>
</dbReference>
<keyword evidence="4" id="KW-0460">Magnesium</keyword>
<dbReference type="InterPro" id="IPR015797">
    <property type="entry name" value="NUDIX_hydrolase-like_dom_sf"/>
</dbReference>
<dbReference type="GO" id="GO:1901909">
    <property type="term" value="P:diadenosine hexaphosphate catabolic process"/>
    <property type="evidence" value="ECO:0007669"/>
    <property type="project" value="TreeGrafter"/>
</dbReference>
<dbReference type="GO" id="GO:0034432">
    <property type="term" value="F:bis(5'-adenosyl)-pentaphosphatase activity"/>
    <property type="evidence" value="ECO:0007669"/>
    <property type="project" value="TreeGrafter"/>
</dbReference>
<sequence>MTKLGKQIAALPIGRDKKGRLRVLMVTSRDTGRWVVPKGWMMEGTEPWAAAEIEALEEAGAIGYIATESIGVYHYDKILDNGERLPCRVHVYPMMIEKLRRDWKERRQRTRRWFSPASAAKRVDEPELAELLRGLARKPRRQPVVGDLLKGS</sequence>
<dbReference type="Proteomes" id="UP000474957">
    <property type="component" value="Unassembled WGS sequence"/>
</dbReference>
<dbReference type="GO" id="GO:0008486">
    <property type="term" value="F:diphosphoinositol-polyphosphate diphosphatase activity"/>
    <property type="evidence" value="ECO:0007669"/>
    <property type="project" value="TreeGrafter"/>
</dbReference>
<dbReference type="InterPro" id="IPR000086">
    <property type="entry name" value="NUDIX_hydrolase_dom"/>
</dbReference>
<evidence type="ECO:0000256" key="1">
    <source>
        <dbReference type="ARBA" id="ARBA00001946"/>
    </source>
</evidence>
<dbReference type="EMBL" id="WIND01000014">
    <property type="protein sequence ID" value="MSU90951.1"/>
    <property type="molecule type" value="Genomic_DNA"/>
</dbReference>
<gene>
    <name evidence="6" type="ORF">GE300_15255</name>
</gene>